<dbReference type="OrthoDB" id="10466102at2759"/>
<dbReference type="KEGG" id="fcy:FRACYDRAFT_265870"/>
<keyword evidence="1" id="KW-0732">Signal</keyword>
<feature type="signal peptide" evidence="1">
    <location>
        <begin position="1"/>
        <end position="21"/>
    </location>
</feature>
<evidence type="ECO:0000313" key="2">
    <source>
        <dbReference type="EMBL" id="OEU06522.1"/>
    </source>
</evidence>
<gene>
    <name evidence="2" type="ORF">FRACYDRAFT_265870</name>
</gene>
<accession>A0A1E7EKT5</accession>
<dbReference type="Proteomes" id="UP000095751">
    <property type="component" value="Unassembled WGS sequence"/>
</dbReference>
<evidence type="ECO:0000313" key="3">
    <source>
        <dbReference type="Proteomes" id="UP000095751"/>
    </source>
</evidence>
<protein>
    <recommendedName>
        <fullName evidence="4">Phytase-like domain-containing protein</fullName>
    </recommendedName>
</protein>
<feature type="chain" id="PRO_5009192044" description="Phytase-like domain-containing protein" evidence="1">
    <location>
        <begin position="22"/>
        <end position="337"/>
    </location>
</feature>
<dbReference type="AlphaFoldDB" id="A0A1E7EKT5"/>
<organism evidence="2 3">
    <name type="scientific">Fragilariopsis cylindrus CCMP1102</name>
    <dbReference type="NCBI Taxonomy" id="635003"/>
    <lineage>
        <taxon>Eukaryota</taxon>
        <taxon>Sar</taxon>
        <taxon>Stramenopiles</taxon>
        <taxon>Ochrophyta</taxon>
        <taxon>Bacillariophyta</taxon>
        <taxon>Bacillariophyceae</taxon>
        <taxon>Bacillariophycidae</taxon>
        <taxon>Bacillariales</taxon>
        <taxon>Bacillariaceae</taxon>
        <taxon>Fragilariopsis</taxon>
    </lineage>
</organism>
<dbReference type="InParanoid" id="A0A1E7EKT5"/>
<evidence type="ECO:0000256" key="1">
    <source>
        <dbReference type="SAM" id="SignalP"/>
    </source>
</evidence>
<name>A0A1E7EKT5_9STRA</name>
<proteinExistence type="predicted"/>
<reference evidence="2 3" key="1">
    <citation type="submission" date="2016-09" db="EMBL/GenBank/DDBJ databases">
        <title>Extensive genetic diversity and differential bi-allelic expression allows diatom success in the polar Southern Ocean.</title>
        <authorList>
            <consortium name="DOE Joint Genome Institute"/>
            <person name="Mock T."/>
            <person name="Otillar R.P."/>
            <person name="Strauss J."/>
            <person name="Dupont C."/>
            <person name="Frickenhaus S."/>
            <person name="Maumus F."/>
            <person name="Mcmullan M."/>
            <person name="Sanges R."/>
            <person name="Schmutz J."/>
            <person name="Toseland A."/>
            <person name="Valas R."/>
            <person name="Veluchamy A."/>
            <person name="Ward B.J."/>
            <person name="Allen A."/>
            <person name="Barry K."/>
            <person name="Falciatore A."/>
            <person name="Ferrante M."/>
            <person name="Fortunato A.E."/>
            <person name="Gloeckner G."/>
            <person name="Gruber A."/>
            <person name="Hipkin R."/>
            <person name="Janech M."/>
            <person name="Kroth P."/>
            <person name="Leese F."/>
            <person name="Lindquist E."/>
            <person name="Lyon B.R."/>
            <person name="Martin J."/>
            <person name="Mayer C."/>
            <person name="Parker M."/>
            <person name="Quesneville H."/>
            <person name="Raymond J."/>
            <person name="Uhlig C."/>
            <person name="Valentin K.U."/>
            <person name="Worden A.Z."/>
            <person name="Armbrust E.V."/>
            <person name="Bowler C."/>
            <person name="Green B."/>
            <person name="Moulton V."/>
            <person name="Van Oosterhout C."/>
            <person name="Grigoriev I."/>
        </authorList>
    </citation>
    <scope>NUCLEOTIDE SEQUENCE [LARGE SCALE GENOMIC DNA]</scope>
    <source>
        <strain evidence="2 3">CCMP1102</strain>
    </source>
</reference>
<evidence type="ECO:0008006" key="4">
    <source>
        <dbReference type="Google" id="ProtNLM"/>
    </source>
</evidence>
<sequence>MQLLSYVALALIIDTTVIIHAFSFHQNNPYVPSIIFDRTRTFLSCSTSTTDITSIEPYVGPVGNIADMEGGIAVEELALNVLTGPSLVASGGRGLFLCIYDDEGDDDDDEDYSNNTEGGAVEEIIIPQGTPICGYARGYFTDQQEGDKSVGFLFNKENSANVTAVFYNQTLMTLGDAVWSVYNEEWRARAAEENNNTDDSSNNLLFGHTVKVNAETGDIEIKADQEFHSRIFIPDTPEESQFAATSLGVYANDLAYDPNSNETQYFINSEKNNILELVWRLAKDEITGTLVPTWPVVVARQDFRLLNTIPMEVGLQYGYNYWNAVAKEGTSKYILSD</sequence>
<keyword evidence="3" id="KW-1185">Reference proteome</keyword>
<dbReference type="EMBL" id="KV784408">
    <property type="protein sequence ID" value="OEU06522.1"/>
    <property type="molecule type" value="Genomic_DNA"/>
</dbReference>